<dbReference type="EMBL" id="MTYJ01000014">
    <property type="protein sequence ID" value="OQV23031.1"/>
    <property type="molecule type" value="Genomic_DNA"/>
</dbReference>
<proteinExistence type="predicted"/>
<reference evidence="2" key="1">
    <citation type="submission" date="2017-01" db="EMBL/GenBank/DDBJ databases">
        <title>Comparative genomics of anhydrobiosis in the tardigrade Hypsibius dujardini.</title>
        <authorList>
            <person name="Yoshida Y."/>
            <person name="Koutsovoulos G."/>
            <person name="Laetsch D."/>
            <person name="Stevens L."/>
            <person name="Kumar S."/>
            <person name="Horikawa D."/>
            <person name="Ishino K."/>
            <person name="Komine S."/>
            <person name="Tomita M."/>
            <person name="Blaxter M."/>
            <person name="Arakawa K."/>
        </authorList>
    </citation>
    <scope>NUCLEOTIDE SEQUENCE [LARGE SCALE GENOMIC DNA]</scope>
    <source>
        <strain evidence="2">Z151</strain>
    </source>
</reference>
<evidence type="ECO:0000313" key="1">
    <source>
        <dbReference type="EMBL" id="OQV23031.1"/>
    </source>
</evidence>
<sequence>MPVPTRPTEVLLDINPRPVINPTAYQSPPSYYQHHPGISLLLAIRSHKSYQAHQKPLISTQLSGATQLLTASRMIGGYRK</sequence>
<evidence type="ECO:0000313" key="2">
    <source>
        <dbReference type="Proteomes" id="UP000192578"/>
    </source>
</evidence>
<name>A0A1W0X706_HYPEX</name>
<protein>
    <submittedName>
        <fullName evidence="1">Uncharacterized protein</fullName>
    </submittedName>
</protein>
<dbReference type="AlphaFoldDB" id="A0A1W0X706"/>
<organism evidence="1 2">
    <name type="scientific">Hypsibius exemplaris</name>
    <name type="common">Freshwater tardigrade</name>
    <dbReference type="NCBI Taxonomy" id="2072580"/>
    <lineage>
        <taxon>Eukaryota</taxon>
        <taxon>Metazoa</taxon>
        <taxon>Ecdysozoa</taxon>
        <taxon>Tardigrada</taxon>
        <taxon>Eutardigrada</taxon>
        <taxon>Parachela</taxon>
        <taxon>Hypsibioidea</taxon>
        <taxon>Hypsibiidae</taxon>
        <taxon>Hypsibius</taxon>
    </lineage>
</organism>
<keyword evidence="2" id="KW-1185">Reference proteome</keyword>
<dbReference type="Proteomes" id="UP000192578">
    <property type="component" value="Unassembled WGS sequence"/>
</dbReference>
<gene>
    <name evidence="1" type="ORF">BV898_03080</name>
</gene>
<comment type="caution">
    <text evidence="1">The sequence shown here is derived from an EMBL/GenBank/DDBJ whole genome shotgun (WGS) entry which is preliminary data.</text>
</comment>
<accession>A0A1W0X706</accession>